<sequence>MQATFRLVRAFLIFSLLATGALIVGCDSGGSSMDGGDNGDGSDGNGTTLSAPSGLSGSAGDGTVDLGWDAVSAEDLGGYNIYRSTSSISDISGKSPLNESLLSGTSYTDDGVENGTTYYYVVSAVDTSGNESDPSSEVTASPSDMTAPAAPSGFSGSAGDGTVDLGWDAAGAEDLGGYNIYRSTSSISDISGRSPLNESLLSGTSYTDDGVENGTTYYYVVSAVDTSGNESDPSSEVTASPSTSGSADDRIAFQSDRDGESDLSGDSEIYTISSEDTSDVEQVTNTTVNSADPAWSPDGNRIAFRSRRAEGEFNTEIYTIRPDGSDLRQVTDYNEADGNGGEAGPAWSPDGSRIAFSSTRDGDDEIYTIDPDGSDLRQVTNNDVSDATPAWSPDGNRIAFQRSRDGGDDFSGDYEIYTIDPDGSDLRQVTDQSASDGSPAWSPDGSRIAFSSNRDGDANSEIYTIRPDGSGLRQVTETADNGDDGIADDDITPAWSPDGNRIAFGRSRDQSSSFNIYTIGADGSDPRRITKNIETEFAPTWSPSQ</sequence>
<keyword evidence="3" id="KW-0732">Signal</keyword>
<dbReference type="InterPro" id="IPR013783">
    <property type="entry name" value="Ig-like_fold"/>
</dbReference>
<dbReference type="Proteomes" id="UP001155027">
    <property type="component" value="Unassembled WGS sequence"/>
</dbReference>
<dbReference type="PANTHER" id="PTHR36842">
    <property type="entry name" value="PROTEIN TOLB HOMOLOG"/>
    <property type="match status" value="1"/>
</dbReference>
<dbReference type="Gene3D" id="2.60.40.10">
    <property type="entry name" value="Immunoglobulins"/>
    <property type="match status" value="2"/>
</dbReference>
<dbReference type="PROSITE" id="PS51257">
    <property type="entry name" value="PROKAR_LIPOPROTEIN"/>
    <property type="match status" value="1"/>
</dbReference>
<feature type="compositionally biased region" description="Polar residues" evidence="2">
    <location>
        <begin position="226"/>
        <end position="246"/>
    </location>
</feature>
<dbReference type="PANTHER" id="PTHR36842:SF1">
    <property type="entry name" value="PROTEIN TOLB"/>
    <property type="match status" value="1"/>
</dbReference>
<feature type="compositionally biased region" description="Low complexity" evidence="2">
    <location>
        <begin position="147"/>
        <end position="157"/>
    </location>
</feature>
<feature type="signal peptide" evidence="3">
    <location>
        <begin position="1"/>
        <end position="20"/>
    </location>
</feature>
<feature type="compositionally biased region" description="Acidic residues" evidence="2">
    <location>
        <begin position="480"/>
        <end position="491"/>
    </location>
</feature>
<feature type="region of interest" description="Disordered" evidence="2">
    <location>
        <begin position="326"/>
        <end position="494"/>
    </location>
</feature>
<feature type="chain" id="PRO_5040842382" evidence="3">
    <location>
        <begin position="21"/>
        <end position="545"/>
    </location>
</feature>
<dbReference type="CDD" id="cd00063">
    <property type="entry name" value="FN3"/>
    <property type="match status" value="2"/>
</dbReference>
<dbReference type="InterPro" id="IPR011659">
    <property type="entry name" value="WD40"/>
</dbReference>
<reference evidence="5" key="1">
    <citation type="submission" date="2022-08" db="EMBL/GenBank/DDBJ databases">
        <title>Genomic Encyclopedia of Type Strains, Phase V (KMG-V): Genome sequencing to study the core and pangenomes of soil and plant-associated prokaryotes.</title>
        <authorList>
            <person name="Whitman W."/>
        </authorList>
    </citation>
    <scope>NUCLEOTIDE SEQUENCE</scope>
    <source>
        <strain evidence="5">0</strain>
    </source>
</reference>
<feature type="region of interest" description="Disordered" evidence="2">
    <location>
        <begin position="34"/>
        <end position="58"/>
    </location>
</feature>
<dbReference type="Pfam" id="PF07676">
    <property type="entry name" value="PD40"/>
    <property type="match status" value="5"/>
</dbReference>
<comment type="caution">
    <text evidence="5">The sequence shown here is derived from an EMBL/GenBank/DDBJ whole genome shotgun (WGS) entry which is preliminary data.</text>
</comment>
<feature type="domain" description="Fibronectin type-III" evidence="4">
    <location>
        <begin position="51"/>
        <end position="146"/>
    </location>
</feature>
<feature type="domain" description="Fibronectin type-III" evidence="4">
    <location>
        <begin position="147"/>
        <end position="246"/>
    </location>
</feature>
<dbReference type="EMBL" id="JANUAU010000009">
    <property type="protein sequence ID" value="MCS3678684.1"/>
    <property type="molecule type" value="Genomic_DNA"/>
</dbReference>
<dbReference type="InterPro" id="IPR003961">
    <property type="entry name" value="FN3_dom"/>
</dbReference>
<proteinExistence type="inferred from homology"/>
<evidence type="ECO:0000313" key="6">
    <source>
        <dbReference type="Proteomes" id="UP001155027"/>
    </source>
</evidence>
<feature type="compositionally biased region" description="Low complexity" evidence="2">
    <location>
        <begin position="45"/>
        <end position="58"/>
    </location>
</feature>
<feature type="compositionally biased region" description="Polar residues" evidence="2">
    <location>
        <begin position="427"/>
        <end position="436"/>
    </location>
</feature>
<dbReference type="SUPFAM" id="SSF49265">
    <property type="entry name" value="Fibronectin type III"/>
    <property type="match status" value="1"/>
</dbReference>
<dbReference type="RefSeq" id="WP_259220347.1">
    <property type="nucleotide sequence ID" value="NZ_JANUAV010000011.1"/>
</dbReference>
<evidence type="ECO:0000313" key="5">
    <source>
        <dbReference type="EMBL" id="MCS3678684.1"/>
    </source>
</evidence>
<feature type="compositionally biased region" description="Polar residues" evidence="2">
    <location>
        <begin position="128"/>
        <end position="144"/>
    </location>
</feature>
<dbReference type="AlphaFoldDB" id="A0A9X2Q1D8"/>
<evidence type="ECO:0000256" key="2">
    <source>
        <dbReference type="SAM" id="MobiDB-lite"/>
    </source>
</evidence>
<feature type="region of interest" description="Disordered" evidence="2">
    <location>
        <begin position="226"/>
        <end position="250"/>
    </location>
</feature>
<feature type="region of interest" description="Disordered" evidence="2">
    <location>
        <begin position="128"/>
        <end position="157"/>
    </location>
</feature>
<organism evidence="5 6">
    <name type="scientific">Salinibacter ruber</name>
    <dbReference type="NCBI Taxonomy" id="146919"/>
    <lineage>
        <taxon>Bacteria</taxon>
        <taxon>Pseudomonadati</taxon>
        <taxon>Rhodothermota</taxon>
        <taxon>Rhodothermia</taxon>
        <taxon>Rhodothermales</taxon>
        <taxon>Salinibacteraceae</taxon>
        <taxon>Salinibacter</taxon>
    </lineage>
</organism>
<evidence type="ECO:0000256" key="1">
    <source>
        <dbReference type="ARBA" id="ARBA00009820"/>
    </source>
</evidence>
<gene>
    <name evidence="5" type="ORF">GGP71_002625</name>
</gene>
<protein>
    <submittedName>
        <fullName evidence="5">TolB protein</fullName>
    </submittedName>
</protein>
<dbReference type="Gene3D" id="2.120.10.60">
    <property type="entry name" value="Tricorn protease N-terminal domain"/>
    <property type="match status" value="1"/>
</dbReference>
<accession>A0A9X2Q1D8</accession>
<comment type="similarity">
    <text evidence="1">Belongs to the TolB family.</text>
</comment>
<feature type="compositionally biased region" description="Gly residues" evidence="2">
    <location>
        <begin position="34"/>
        <end position="44"/>
    </location>
</feature>
<dbReference type="InterPro" id="IPR011042">
    <property type="entry name" value="6-blade_b-propeller_TolB-like"/>
</dbReference>
<name>A0A9X2Q1D8_9BACT</name>
<evidence type="ECO:0000256" key="3">
    <source>
        <dbReference type="SAM" id="SignalP"/>
    </source>
</evidence>
<dbReference type="SMART" id="SM00060">
    <property type="entry name" value="FN3"/>
    <property type="match status" value="2"/>
</dbReference>
<dbReference type="Gene3D" id="2.120.10.30">
    <property type="entry name" value="TolB, C-terminal domain"/>
    <property type="match status" value="3"/>
</dbReference>
<dbReference type="SUPFAM" id="SSF82171">
    <property type="entry name" value="DPP6 N-terminal domain-like"/>
    <property type="match status" value="1"/>
</dbReference>
<dbReference type="PROSITE" id="PS50853">
    <property type="entry name" value="FN3"/>
    <property type="match status" value="2"/>
</dbReference>
<dbReference type="InterPro" id="IPR036116">
    <property type="entry name" value="FN3_sf"/>
</dbReference>
<evidence type="ECO:0000259" key="4">
    <source>
        <dbReference type="PROSITE" id="PS50853"/>
    </source>
</evidence>